<evidence type="ECO:0000256" key="3">
    <source>
        <dbReference type="ARBA" id="ARBA00023242"/>
    </source>
</evidence>
<comment type="subcellular location">
    <subcellularLocation>
        <location evidence="1">Nucleus</location>
    </subcellularLocation>
</comment>
<keyword evidence="2" id="KW-0227">DNA damage</keyword>
<feature type="region of interest" description="Disordered" evidence="5">
    <location>
        <begin position="152"/>
        <end position="285"/>
    </location>
</feature>
<feature type="compositionally biased region" description="Polar residues" evidence="5">
    <location>
        <begin position="560"/>
        <end position="570"/>
    </location>
</feature>
<feature type="compositionally biased region" description="Polar residues" evidence="5">
    <location>
        <begin position="191"/>
        <end position="200"/>
    </location>
</feature>
<reference evidence="7 8" key="1">
    <citation type="journal article" date="2017" name="Genome Announc.">
        <title>Genome sequence of the saprophytic ascomycete Epicoccum nigrum ICMP 19927 strain isolated from New Zealand.</title>
        <authorList>
            <person name="Fokin M."/>
            <person name="Fleetwood D."/>
            <person name="Weir B.S."/>
            <person name="Villas-Boas S.G."/>
        </authorList>
    </citation>
    <scope>NUCLEOTIDE SEQUENCE [LARGE SCALE GENOMIC DNA]</scope>
    <source>
        <strain evidence="7 8">ICMP 19927</strain>
    </source>
</reference>
<feature type="coiled-coil region" evidence="4">
    <location>
        <begin position="98"/>
        <end position="139"/>
    </location>
</feature>
<dbReference type="Pfam" id="PF08573">
    <property type="entry name" value="SAE2"/>
    <property type="match status" value="1"/>
</dbReference>
<dbReference type="OMA" id="RAWQEYA"/>
<feature type="compositionally biased region" description="Basic and acidic residues" evidence="5">
    <location>
        <begin position="713"/>
        <end position="725"/>
    </location>
</feature>
<evidence type="ECO:0000256" key="1">
    <source>
        <dbReference type="ARBA" id="ARBA00004123"/>
    </source>
</evidence>
<evidence type="ECO:0000313" key="7">
    <source>
        <dbReference type="EMBL" id="OSS48071.1"/>
    </source>
</evidence>
<sequence length="775" mass="87912">MADFTAWVEKNRSLWTRVYDEVIAPDFEEEWKKREQKHLEKLKKRDEDQQLLFNHINEQIVKTAKAVKENEKLETELQQRAESIVSPTNTTDVSVPGADTIAEQHQELCEKYDELTKKYQDLSQKVKYLERKNSAVMQKNRDMKDSVRAWQQYADRQKPQQKRSAARAEEGEWRISPIPRSDDTVPVIPSSPRSVNTIRTPIQRADCGRSSPAPEMLHETHADRAAGVNDEEEHLPSDSITPRGPTATRFKGQLDATDDDLSSAPAQTQNHTKTNTAPSSSQTTVDEVVDQFHRRTQPIDGINDDDLPQIVSERSLKRKRGQQSRIDVYTGRSSDGTPAKPLCVKDEPLSSPPAAIHVLKRTETIDLDDTAAHPQKPSSIHLRTKGTIRHQRSGSAPLSQAVREHAAQIEQSERDQASNVHIRPQLTAAEMRAVSEPMGHQPNDQHILQPLDLNIIAHTTEQTPTKRLRQTPARRLKHNVLAESGEAAPPVDEEELRLPPSAARANLQRIRASNAPHTPANRVQRYGLSGSPLVKQEQTPPSSTRTSRHTPSGTGEASRSALNARTNQQDDIVPDGRPVWSMRASDKRSNAPRRSLPSTLRQSPLREKPVRELRVHDFKPNPVYNHGYTYAFSETVRKRGDRMCLPGCTNAECCGSDFRRLAEALDELPTSQEEAILEEYLGDAYDTVVSTQMSPDERAELVLQARTKKIAKESGKHREAYERRKTPPGYWRVDFPSTQEQQRDRERAKEQEIKTVQERWLEAQKKGGRWVFRDE</sequence>
<gene>
    <name evidence="7" type="ORF">B5807_06472</name>
</gene>
<protein>
    <recommendedName>
        <fullName evidence="6">DNA endonuclease activator Ctp1 C-terminal domain-containing protein</fullName>
    </recommendedName>
</protein>
<feature type="region of interest" description="Disordered" evidence="5">
    <location>
        <begin position="314"/>
        <end position="349"/>
    </location>
</feature>
<evidence type="ECO:0000313" key="8">
    <source>
        <dbReference type="Proteomes" id="UP000193240"/>
    </source>
</evidence>
<dbReference type="EMBL" id="KZ107847">
    <property type="protein sequence ID" value="OSS48071.1"/>
    <property type="molecule type" value="Genomic_DNA"/>
</dbReference>
<dbReference type="STRING" id="105696.A0A1Y2LW33"/>
<dbReference type="InParanoid" id="A0A1Y2LW33"/>
<name>A0A1Y2LW33_EPING</name>
<dbReference type="GO" id="GO:0005634">
    <property type="term" value="C:nucleus"/>
    <property type="evidence" value="ECO:0007669"/>
    <property type="project" value="UniProtKB-SubCell"/>
</dbReference>
<evidence type="ECO:0000256" key="2">
    <source>
        <dbReference type="ARBA" id="ARBA00022763"/>
    </source>
</evidence>
<dbReference type="GO" id="GO:0006281">
    <property type="term" value="P:DNA repair"/>
    <property type="evidence" value="ECO:0007669"/>
    <property type="project" value="InterPro"/>
</dbReference>
<dbReference type="Proteomes" id="UP000193240">
    <property type="component" value="Unassembled WGS sequence"/>
</dbReference>
<dbReference type="AlphaFoldDB" id="A0A1Y2LW33"/>
<dbReference type="InterPro" id="IPR013882">
    <property type="entry name" value="Ctp1_C"/>
</dbReference>
<feature type="compositionally biased region" description="Basic and acidic residues" evidence="5">
    <location>
        <begin position="741"/>
        <end position="751"/>
    </location>
</feature>
<feature type="domain" description="DNA endonuclease activator Ctp1 C-terminal" evidence="6">
    <location>
        <begin position="631"/>
        <end position="740"/>
    </location>
</feature>
<feature type="region of interest" description="Disordered" evidence="5">
    <location>
        <begin position="713"/>
        <end position="751"/>
    </location>
</feature>
<evidence type="ECO:0000259" key="6">
    <source>
        <dbReference type="Pfam" id="PF08573"/>
    </source>
</evidence>
<accession>A0A1Y2LW33</accession>
<proteinExistence type="predicted"/>
<feature type="compositionally biased region" description="Polar residues" evidence="5">
    <location>
        <begin position="264"/>
        <end position="285"/>
    </location>
</feature>
<feature type="region of interest" description="Disordered" evidence="5">
    <location>
        <begin position="510"/>
        <end position="608"/>
    </location>
</feature>
<keyword evidence="3" id="KW-0539">Nucleus</keyword>
<keyword evidence="4" id="KW-0175">Coiled coil</keyword>
<evidence type="ECO:0000256" key="5">
    <source>
        <dbReference type="SAM" id="MobiDB-lite"/>
    </source>
</evidence>
<evidence type="ECO:0000256" key="4">
    <source>
        <dbReference type="SAM" id="Coils"/>
    </source>
</evidence>
<feature type="compositionally biased region" description="Low complexity" evidence="5">
    <location>
        <begin position="539"/>
        <end position="555"/>
    </location>
</feature>
<keyword evidence="8" id="KW-1185">Reference proteome</keyword>
<organism evidence="7 8">
    <name type="scientific">Epicoccum nigrum</name>
    <name type="common">Soil fungus</name>
    <name type="synonym">Epicoccum purpurascens</name>
    <dbReference type="NCBI Taxonomy" id="105696"/>
    <lineage>
        <taxon>Eukaryota</taxon>
        <taxon>Fungi</taxon>
        <taxon>Dikarya</taxon>
        <taxon>Ascomycota</taxon>
        <taxon>Pezizomycotina</taxon>
        <taxon>Dothideomycetes</taxon>
        <taxon>Pleosporomycetidae</taxon>
        <taxon>Pleosporales</taxon>
        <taxon>Pleosporineae</taxon>
        <taxon>Didymellaceae</taxon>
        <taxon>Epicoccum</taxon>
    </lineage>
</organism>